<dbReference type="Pfam" id="PF00378">
    <property type="entry name" value="ECH_1"/>
    <property type="match status" value="1"/>
</dbReference>
<dbReference type="RefSeq" id="WP_218284251.1">
    <property type="nucleotide sequence ID" value="NZ_CP076448.1"/>
</dbReference>
<organism evidence="1 2">
    <name type="scientific">Elioraea tepida</name>
    <dbReference type="NCBI Taxonomy" id="2843330"/>
    <lineage>
        <taxon>Bacteria</taxon>
        <taxon>Pseudomonadati</taxon>
        <taxon>Pseudomonadota</taxon>
        <taxon>Alphaproteobacteria</taxon>
        <taxon>Acetobacterales</taxon>
        <taxon>Elioraeaceae</taxon>
        <taxon>Elioraea</taxon>
    </lineage>
</organism>
<proteinExistence type="predicted"/>
<dbReference type="CDD" id="cd06558">
    <property type="entry name" value="crotonase-like"/>
    <property type="match status" value="1"/>
</dbReference>
<name>A0A975U1E0_9PROT</name>
<dbReference type="AlphaFoldDB" id="A0A975U1E0"/>
<dbReference type="InterPro" id="IPR001753">
    <property type="entry name" value="Enoyl-CoA_hydra/iso"/>
</dbReference>
<dbReference type="EMBL" id="CP076448">
    <property type="protein sequence ID" value="QXM23391.1"/>
    <property type="molecule type" value="Genomic_DNA"/>
</dbReference>
<gene>
    <name evidence="1" type="ORF">KO353_08515</name>
</gene>
<dbReference type="PANTHER" id="PTHR43459:SF1">
    <property type="entry name" value="EG:BACN32G11.4 PROTEIN"/>
    <property type="match status" value="1"/>
</dbReference>
<protein>
    <submittedName>
        <fullName evidence="1">Enoyl-CoA hydratase/isomerase family protein</fullName>
    </submittedName>
</protein>
<evidence type="ECO:0000313" key="2">
    <source>
        <dbReference type="Proteomes" id="UP000694001"/>
    </source>
</evidence>
<sequence length="257" mass="26956">MIPSDPVLVARDDALVTLTLNAPERRNALSVAMRRALADALEEIEADRSVRVVILTGTGEHFCSGGDLAGMEVGSLAEGRERMRQTHRLVRLMVQARVPIIAAVEGWCAGAGISLACASDHVIAGEGARFVASFGKVGLLPDLGLLHTLPLRVGQGRARELLLFGETVDASRALAIGLVDRVVPAADALAAARQRAALLAAQAPLTLALTKAALAAGLEAALAREQDIQAALYLTPDHAEGKAAFLEKRPPRFSEGT</sequence>
<accession>A0A975U1E0</accession>
<evidence type="ECO:0000313" key="1">
    <source>
        <dbReference type="EMBL" id="QXM23391.1"/>
    </source>
</evidence>
<dbReference type="KEGG" id="elio:KO353_08515"/>
<dbReference type="PANTHER" id="PTHR43459">
    <property type="entry name" value="ENOYL-COA HYDRATASE"/>
    <property type="match status" value="1"/>
</dbReference>
<dbReference type="Proteomes" id="UP000694001">
    <property type="component" value="Chromosome"/>
</dbReference>
<reference evidence="1" key="1">
    <citation type="submission" date="2021-06" db="EMBL/GenBank/DDBJ databases">
        <title>Elioraea tepida, sp. nov., a moderately thermophilic aerobic anoxygenic phototrophic bacterium isolated from an alkaline siliceous hot spring mat community in Yellowstone National Park, WY, USA.</title>
        <authorList>
            <person name="Saini M.K."/>
            <person name="Yoshida S."/>
            <person name="Sebastian A."/>
            <person name="Hirose S."/>
            <person name="Hara E."/>
            <person name="Tamaki H."/>
            <person name="Soulier N.T."/>
            <person name="Albert I."/>
            <person name="Hanada S."/>
            <person name="Bryant D.A."/>
            <person name="Tank M."/>
        </authorList>
    </citation>
    <scope>NUCLEOTIDE SEQUENCE</scope>
    <source>
        <strain evidence="1">MS-P2</strain>
    </source>
</reference>
<keyword evidence="2" id="KW-1185">Reference proteome</keyword>